<feature type="domain" description="Lipid-binding serum glycoprotein C-terminal" evidence="1">
    <location>
        <begin position="2"/>
        <end position="41"/>
    </location>
</feature>
<evidence type="ECO:0000313" key="2">
    <source>
        <dbReference type="EMBL" id="CAI9607161.1"/>
    </source>
</evidence>
<dbReference type="InterPro" id="IPR001124">
    <property type="entry name" value="Lipid-bd_serum_glycop_C"/>
</dbReference>
<accession>A0ABN9GEE8</accession>
<evidence type="ECO:0000259" key="1">
    <source>
        <dbReference type="Pfam" id="PF02886"/>
    </source>
</evidence>
<reference evidence="2" key="1">
    <citation type="submission" date="2023-05" db="EMBL/GenBank/DDBJ databases">
        <authorList>
            <person name="Stuckert A."/>
        </authorList>
    </citation>
    <scope>NUCLEOTIDE SEQUENCE</scope>
</reference>
<sequence length="58" mass="6324">MDLKHSDVGPFSVAILNVAVNYYISHILLPQVNGILQKGYPPATTGPYSAHKCCHRST</sequence>
<protein>
    <recommendedName>
        <fullName evidence="1">Lipid-binding serum glycoprotein C-terminal domain-containing protein</fullName>
    </recommendedName>
</protein>
<name>A0ABN9GEE8_9NEOB</name>
<dbReference type="Proteomes" id="UP001162483">
    <property type="component" value="Unassembled WGS sequence"/>
</dbReference>
<dbReference type="InterPro" id="IPR017943">
    <property type="entry name" value="Bactericidal_perm-incr_a/b_dom"/>
</dbReference>
<dbReference type="SUPFAM" id="SSF55394">
    <property type="entry name" value="Bactericidal permeability-increasing protein, BPI"/>
    <property type="match status" value="1"/>
</dbReference>
<dbReference type="EMBL" id="CATNWA010018405">
    <property type="protein sequence ID" value="CAI9607161.1"/>
    <property type="molecule type" value="Genomic_DNA"/>
</dbReference>
<comment type="caution">
    <text evidence="2">The sequence shown here is derived from an EMBL/GenBank/DDBJ whole genome shotgun (WGS) entry which is preliminary data.</text>
</comment>
<dbReference type="Pfam" id="PF02886">
    <property type="entry name" value="LBP_BPI_CETP_C"/>
    <property type="match status" value="1"/>
</dbReference>
<gene>
    <name evidence="2" type="ORF">SPARVUS_LOCUS13904990</name>
</gene>
<evidence type="ECO:0000313" key="3">
    <source>
        <dbReference type="Proteomes" id="UP001162483"/>
    </source>
</evidence>
<organism evidence="2 3">
    <name type="scientific">Staurois parvus</name>
    <dbReference type="NCBI Taxonomy" id="386267"/>
    <lineage>
        <taxon>Eukaryota</taxon>
        <taxon>Metazoa</taxon>
        <taxon>Chordata</taxon>
        <taxon>Craniata</taxon>
        <taxon>Vertebrata</taxon>
        <taxon>Euteleostomi</taxon>
        <taxon>Amphibia</taxon>
        <taxon>Batrachia</taxon>
        <taxon>Anura</taxon>
        <taxon>Neobatrachia</taxon>
        <taxon>Ranoidea</taxon>
        <taxon>Ranidae</taxon>
        <taxon>Staurois</taxon>
    </lineage>
</organism>
<keyword evidence="3" id="KW-1185">Reference proteome</keyword>
<dbReference type="Gene3D" id="3.15.20.10">
    <property type="entry name" value="Bactericidal permeability-increasing protein, domain 2"/>
    <property type="match status" value="1"/>
</dbReference>
<proteinExistence type="predicted"/>